<sequence length="291" mass="32714">MQIVYHIGANCTDQDRLLKSVLKNAETFAAQGVKVPGPGKYRRLIRETIQALDGQAPAADTREILMDAILDDEQCNRLVMSHAQFMCVHRRVFEDGIFYTLAEQKLQGLSDLFPNDDIEIFIGLRNPATFIPATFGDSSANNFTKFMNGIDPFDLRWSDLIARIRTILPRASLTVWCNEDTPLIWAQLIRELGGVDPLAKITGGFDLLSAIMSADGMKHFVTYLKANPPQTEQQKRRIIAAFLEKYALDDEIEDEIDIPGWTDETVAQLTANYDEDIDRIVSMEGVNFIGP</sequence>
<accession>A0A238K5T6</accession>
<evidence type="ECO:0000313" key="1">
    <source>
        <dbReference type="EMBL" id="SMX38143.1"/>
    </source>
</evidence>
<dbReference type="AlphaFoldDB" id="A0A238K5T6"/>
<evidence type="ECO:0000313" key="2">
    <source>
        <dbReference type="Proteomes" id="UP000203464"/>
    </source>
</evidence>
<dbReference type="OrthoDB" id="7816979at2"/>
<dbReference type="Proteomes" id="UP000203464">
    <property type="component" value="Unassembled WGS sequence"/>
</dbReference>
<reference evidence="2" key="1">
    <citation type="submission" date="2017-05" db="EMBL/GenBank/DDBJ databases">
        <authorList>
            <person name="Rodrigo-Torres L."/>
            <person name="Arahal R. D."/>
            <person name="Lucena T."/>
        </authorList>
    </citation>
    <scope>NUCLEOTIDE SEQUENCE [LARGE SCALE GENOMIC DNA]</scope>
    <source>
        <strain evidence="2">CECT 8868</strain>
    </source>
</reference>
<keyword evidence="2" id="KW-1185">Reference proteome</keyword>
<name>A0A238K5T6_9RHOB</name>
<protein>
    <submittedName>
        <fullName evidence="1">Uncharacterized protein</fullName>
    </submittedName>
</protein>
<dbReference type="RefSeq" id="WP_093996087.1">
    <property type="nucleotide sequence ID" value="NZ_FXYD01000002.1"/>
</dbReference>
<organism evidence="1 2">
    <name type="scientific">Octadecabacter ascidiaceicola</name>
    <dbReference type="NCBI Taxonomy" id="1655543"/>
    <lineage>
        <taxon>Bacteria</taxon>
        <taxon>Pseudomonadati</taxon>
        <taxon>Pseudomonadota</taxon>
        <taxon>Alphaproteobacteria</taxon>
        <taxon>Rhodobacterales</taxon>
        <taxon>Roseobacteraceae</taxon>
        <taxon>Octadecabacter</taxon>
    </lineage>
</organism>
<proteinExistence type="predicted"/>
<gene>
    <name evidence="1" type="ORF">OCA8868_01701</name>
</gene>
<dbReference type="EMBL" id="FXYD01000002">
    <property type="protein sequence ID" value="SMX38143.1"/>
    <property type="molecule type" value="Genomic_DNA"/>
</dbReference>